<evidence type="ECO:0000259" key="2">
    <source>
        <dbReference type="Pfam" id="PF18932"/>
    </source>
</evidence>
<organism evidence="3">
    <name type="scientific">marine sediment metagenome</name>
    <dbReference type="NCBI Taxonomy" id="412755"/>
    <lineage>
        <taxon>unclassified sequences</taxon>
        <taxon>metagenomes</taxon>
        <taxon>ecological metagenomes</taxon>
    </lineage>
</organism>
<feature type="compositionally biased region" description="Polar residues" evidence="1">
    <location>
        <begin position="1"/>
        <end position="11"/>
    </location>
</feature>
<proteinExistence type="predicted"/>
<gene>
    <name evidence="3" type="ORF">LCGC14_1959110</name>
</gene>
<dbReference type="Pfam" id="PF18932">
    <property type="entry name" value="DUF5681"/>
    <property type="match status" value="1"/>
</dbReference>
<evidence type="ECO:0000313" key="3">
    <source>
        <dbReference type="EMBL" id="KKL84998.1"/>
    </source>
</evidence>
<evidence type="ECO:0000256" key="1">
    <source>
        <dbReference type="SAM" id="MobiDB-lite"/>
    </source>
</evidence>
<name>A0A0F9FFD0_9ZZZZ</name>
<reference evidence="3" key="1">
    <citation type="journal article" date="2015" name="Nature">
        <title>Complex archaea that bridge the gap between prokaryotes and eukaryotes.</title>
        <authorList>
            <person name="Spang A."/>
            <person name="Saw J.H."/>
            <person name="Jorgensen S.L."/>
            <person name="Zaremba-Niedzwiedzka K."/>
            <person name="Martijn J."/>
            <person name="Lind A.E."/>
            <person name="van Eijk R."/>
            <person name="Schleper C."/>
            <person name="Guy L."/>
            <person name="Ettema T.J."/>
        </authorList>
    </citation>
    <scope>NUCLEOTIDE SEQUENCE</scope>
</reference>
<sequence length="84" mass="9400">MSEEITGNNRDYQGKFKPGESGNLKGRPIETKEEKDIRKASRELVQDYKDKLAEALPKISPALIRKATTGDIPAIKELNDRVMG</sequence>
<dbReference type="EMBL" id="LAZR01021530">
    <property type="protein sequence ID" value="KKL84998.1"/>
    <property type="molecule type" value="Genomic_DNA"/>
</dbReference>
<protein>
    <recommendedName>
        <fullName evidence="2">DUF5681 domain-containing protein</fullName>
    </recommendedName>
</protein>
<dbReference type="AlphaFoldDB" id="A0A0F9FFD0"/>
<feature type="non-terminal residue" evidence="3">
    <location>
        <position position="84"/>
    </location>
</feature>
<feature type="region of interest" description="Disordered" evidence="1">
    <location>
        <begin position="1"/>
        <end position="37"/>
    </location>
</feature>
<accession>A0A0F9FFD0</accession>
<comment type="caution">
    <text evidence="3">The sequence shown here is derived from an EMBL/GenBank/DDBJ whole genome shotgun (WGS) entry which is preliminary data.</text>
</comment>
<feature type="compositionally biased region" description="Basic and acidic residues" evidence="1">
    <location>
        <begin position="27"/>
        <end position="37"/>
    </location>
</feature>
<feature type="domain" description="DUF5681" evidence="2">
    <location>
        <begin position="13"/>
        <end position="83"/>
    </location>
</feature>
<dbReference type="InterPro" id="IPR043736">
    <property type="entry name" value="DUF5681"/>
</dbReference>